<dbReference type="Gene3D" id="3.40.50.150">
    <property type="entry name" value="Vaccinia Virus protein VP39"/>
    <property type="match status" value="2"/>
</dbReference>
<dbReference type="EC" id="2.1.1.60" evidence="7"/>
<protein>
    <submittedName>
        <fullName evidence="7">Calmodulin-lysine N-methyltransferase</fullName>
        <ecNumber evidence="7">2.1.1.60</ecNumber>
    </submittedName>
</protein>
<evidence type="ECO:0000256" key="1">
    <source>
        <dbReference type="ARBA" id="ARBA00004123"/>
    </source>
</evidence>
<comment type="subcellular location">
    <subcellularLocation>
        <location evidence="2">Cytoplasm</location>
    </subcellularLocation>
    <subcellularLocation>
        <location evidence="1">Nucleus</location>
    </subcellularLocation>
</comment>
<dbReference type="GO" id="GO:0018025">
    <property type="term" value="F:calmodulin-lysine N-methyltransferase activity"/>
    <property type="evidence" value="ECO:0007669"/>
    <property type="project" value="UniProtKB-EC"/>
</dbReference>
<name>A0A7C9CHP6_OPUST</name>
<dbReference type="PANTHER" id="PTHR13539">
    <property type="entry name" value="CALMODULIN-LYSINE N-METHYLTRANSFERASE"/>
    <property type="match status" value="1"/>
</dbReference>
<reference evidence="7" key="1">
    <citation type="journal article" date="2013" name="J. Plant Res.">
        <title>Effect of fungi and light on seed germination of three Opuntia species from semiarid lands of central Mexico.</title>
        <authorList>
            <person name="Delgado-Sanchez P."/>
            <person name="Jimenez-Bremont J.F."/>
            <person name="Guerrero-Gonzalez Mde L."/>
            <person name="Flores J."/>
        </authorList>
    </citation>
    <scope>NUCLEOTIDE SEQUENCE</scope>
    <source>
        <tissue evidence="7">Cladode</tissue>
    </source>
</reference>
<proteinExistence type="predicted"/>
<organism evidence="7">
    <name type="scientific">Opuntia streptacantha</name>
    <name type="common">Prickly pear cactus</name>
    <name type="synonym">Opuntia cardona</name>
    <dbReference type="NCBI Taxonomy" id="393608"/>
    <lineage>
        <taxon>Eukaryota</taxon>
        <taxon>Viridiplantae</taxon>
        <taxon>Streptophyta</taxon>
        <taxon>Embryophyta</taxon>
        <taxon>Tracheophyta</taxon>
        <taxon>Spermatophyta</taxon>
        <taxon>Magnoliopsida</taxon>
        <taxon>eudicotyledons</taxon>
        <taxon>Gunneridae</taxon>
        <taxon>Pentapetalae</taxon>
        <taxon>Caryophyllales</taxon>
        <taxon>Cactineae</taxon>
        <taxon>Cactaceae</taxon>
        <taxon>Opuntioideae</taxon>
        <taxon>Opuntia</taxon>
    </lineage>
</organism>
<reference evidence="7" key="2">
    <citation type="submission" date="2020-07" db="EMBL/GenBank/DDBJ databases">
        <authorList>
            <person name="Vera ALvarez R."/>
            <person name="Arias-Moreno D.M."/>
            <person name="Jimenez-Jacinto V."/>
            <person name="Jimenez-Bremont J.F."/>
            <person name="Swaminathan K."/>
            <person name="Moose S.P."/>
            <person name="Guerrero-Gonzalez M.L."/>
            <person name="Marino-Ramirez L."/>
            <person name="Landsman D."/>
            <person name="Rodriguez-Kessler M."/>
            <person name="Delgado-Sanchez P."/>
        </authorList>
    </citation>
    <scope>NUCLEOTIDE SEQUENCE</scope>
    <source>
        <tissue evidence="7">Cladode</tissue>
    </source>
</reference>
<accession>A0A7C9CHP6</accession>
<dbReference type="EMBL" id="GISG01009801">
    <property type="protein sequence ID" value="MBA4616043.1"/>
    <property type="molecule type" value="Transcribed_RNA"/>
</dbReference>
<dbReference type="InterPro" id="IPR029063">
    <property type="entry name" value="SAM-dependent_MTases_sf"/>
</dbReference>
<dbReference type="GO" id="GO:0032259">
    <property type="term" value="P:methylation"/>
    <property type="evidence" value="ECO:0007669"/>
    <property type="project" value="UniProtKB-KW"/>
</dbReference>
<keyword evidence="4 7" id="KW-0489">Methyltransferase</keyword>
<keyword evidence="3" id="KW-0963">Cytoplasm</keyword>
<evidence type="ECO:0000256" key="5">
    <source>
        <dbReference type="ARBA" id="ARBA00022679"/>
    </source>
</evidence>
<dbReference type="GO" id="GO:0005737">
    <property type="term" value="C:cytoplasm"/>
    <property type="evidence" value="ECO:0007669"/>
    <property type="project" value="UniProtKB-SubCell"/>
</dbReference>
<dbReference type="GO" id="GO:0005634">
    <property type="term" value="C:nucleus"/>
    <property type="evidence" value="ECO:0007669"/>
    <property type="project" value="UniProtKB-SubCell"/>
</dbReference>
<keyword evidence="6" id="KW-0539">Nucleus</keyword>
<evidence type="ECO:0000256" key="2">
    <source>
        <dbReference type="ARBA" id="ARBA00004496"/>
    </source>
</evidence>
<sequence>MEEQGEAAQPVPNPRPSSLRWRILRRALLRSRRSDEQLEAMMSKVSRKAKQGFNLIPCQLMDLAHHHDQVEVDSDSCSNSSISRGLSGACFRYSLPAENSPHLLLFQRRDSCTNINDFEICNKYDIDNTGLVCPWPSEEILSYYCLLHADMFSTFFKQFHKGLVRTVNFLLKGSAPSEAIFFSPKRGDSLDKFLEEVKESGLHFSISEKYDDRIWKRHQELSKGDESWPNYDADHCYPLLIKISR</sequence>
<evidence type="ECO:0000313" key="7">
    <source>
        <dbReference type="EMBL" id="MBA4616043.1"/>
    </source>
</evidence>
<evidence type="ECO:0000256" key="6">
    <source>
        <dbReference type="ARBA" id="ARBA00023242"/>
    </source>
</evidence>
<evidence type="ECO:0000256" key="4">
    <source>
        <dbReference type="ARBA" id="ARBA00022603"/>
    </source>
</evidence>
<dbReference type="AlphaFoldDB" id="A0A7C9CHP6"/>
<dbReference type="InterPro" id="IPR025800">
    <property type="entry name" value="CaM-Lys-N-MeTrfase"/>
</dbReference>
<keyword evidence="5 7" id="KW-0808">Transferase</keyword>
<dbReference type="PANTHER" id="PTHR13539:SF3">
    <property type="entry name" value="CALMODULIN-LYSINE N-METHYLTRANSFERASE"/>
    <property type="match status" value="1"/>
</dbReference>
<evidence type="ECO:0000256" key="3">
    <source>
        <dbReference type="ARBA" id="ARBA00022490"/>
    </source>
</evidence>